<dbReference type="EMBL" id="LAQI01000161">
    <property type="protein sequence ID" value="KKY16939.1"/>
    <property type="molecule type" value="Genomic_DNA"/>
</dbReference>
<name>A0A0G2E2I3_9PEZI</name>
<gene>
    <name evidence="2" type="ORF">UCDDS831_g06672</name>
</gene>
<evidence type="ECO:0000313" key="3">
    <source>
        <dbReference type="Proteomes" id="UP000034182"/>
    </source>
</evidence>
<feature type="region of interest" description="Disordered" evidence="1">
    <location>
        <begin position="1"/>
        <end position="21"/>
    </location>
</feature>
<dbReference type="AlphaFoldDB" id="A0A0G2E2I3"/>
<reference evidence="2 3" key="2">
    <citation type="submission" date="2015-05" db="EMBL/GenBank/DDBJ databases">
        <title>Distinctive expansion of gene families associated with plant cell wall degradation and secondary metabolism in the genomes of grapevine trunk pathogens.</title>
        <authorList>
            <person name="Lawrence D.P."/>
            <person name="Travadon R."/>
            <person name="Rolshausen P.E."/>
            <person name="Baumgartner K."/>
        </authorList>
    </citation>
    <scope>NUCLEOTIDE SEQUENCE [LARGE SCALE GENOMIC DNA]</scope>
    <source>
        <strain evidence="2">DS831</strain>
    </source>
</reference>
<reference evidence="2 3" key="1">
    <citation type="submission" date="2015-03" db="EMBL/GenBank/DDBJ databases">
        <authorList>
            <person name="Morales-Cruz A."/>
            <person name="Amrine K.C."/>
            <person name="Cantu D."/>
        </authorList>
    </citation>
    <scope>NUCLEOTIDE SEQUENCE [LARGE SCALE GENOMIC DNA]</scope>
    <source>
        <strain evidence="2">DS831</strain>
    </source>
</reference>
<proteinExistence type="predicted"/>
<sequence length="180" mass="20300">MSSSTSGGGAPAESEAELEQQIQRAKKRLGELEKKLAAQRQRRKEEVNKKKRKLDELIGGSATNDVNFLYRNISRISSGVTDRSKRLWEERLRTYEEIRMALVTIGGVPRSSFPFDRIGLEYFEGMSGIWACVAKDQEAIERWELSLLTSIRDKIIALKKKVEDHEGQSKTDIKSGGRGG</sequence>
<comment type="caution">
    <text evidence="2">The sequence shown here is derived from an EMBL/GenBank/DDBJ whole genome shotgun (WGS) entry which is preliminary data.</text>
</comment>
<feature type="compositionally biased region" description="Gly residues" evidence="1">
    <location>
        <begin position="1"/>
        <end position="10"/>
    </location>
</feature>
<protein>
    <submittedName>
        <fullName evidence="2">Uncharacterized protein</fullName>
    </submittedName>
</protein>
<organism evidence="2 3">
    <name type="scientific">Diplodia seriata</name>
    <dbReference type="NCBI Taxonomy" id="420778"/>
    <lineage>
        <taxon>Eukaryota</taxon>
        <taxon>Fungi</taxon>
        <taxon>Dikarya</taxon>
        <taxon>Ascomycota</taxon>
        <taxon>Pezizomycotina</taxon>
        <taxon>Dothideomycetes</taxon>
        <taxon>Dothideomycetes incertae sedis</taxon>
        <taxon>Botryosphaeriales</taxon>
        <taxon>Botryosphaeriaceae</taxon>
        <taxon>Diplodia</taxon>
    </lineage>
</organism>
<evidence type="ECO:0000313" key="2">
    <source>
        <dbReference type="EMBL" id="KKY16939.1"/>
    </source>
</evidence>
<accession>A0A0G2E2I3</accession>
<dbReference type="Proteomes" id="UP000034182">
    <property type="component" value="Unassembled WGS sequence"/>
</dbReference>
<evidence type="ECO:0000256" key="1">
    <source>
        <dbReference type="SAM" id="MobiDB-lite"/>
    </source>
</evidence>